<evidence type="ECO:0000313" key="3">
    <source>
        <dbReference type="Proteomes" id="UP000701853"/>
    </source>
</evidence>
<gene>
    <name evidence="2" type="ORF">CXB51_009868</name>
</gene>
<name>A0A8J6D1C1_9ROSI</name>
<comment type="caution">
    <text evidence="2">The sequence shown here is derived from an EMBL/GenBank/DDBJ whole genome shotgun (WGS) entry which is preliminary data.</text>
</comment>
<dbReference type="OrthoDB" id="960611at2759"/>
<feature type="domain" description="Aminotransferase-like plant mobile" evidence="1">
    <location>
        <begin position="65"/>
        <end position="356"/>
    </location>
</feature>
<evidence type="ECO:0000259" key="1">
    <source>
        <dbReference type="Pfam" id="PF10536"/>
    </source>
</evidence>
<dbReference type="PANTHER" id="PTHR46033:SF8">
    <property type="entry name" value="PROTEIN MAINTENANCE OF MERISTEMS-LIKE"/>
    <property type="match status" value="1"/>
</dbReference>
<dbReference type="AlphaFoldDB" id="A0A8J6D1C1"/>
<dbReference type="Proteomes" id="UP000701853">
    <property type="component" value="Chromosome 5"/>
</dbReference>
<dbReference type="EMBL" id="JAHUZN010000005">
    <property type="protein sequence ID" value="KAG8492204.1"/>
    <property type="molecule type" value="Genomic_DNA"/>
</dbReference>
<dbReference type="InterPro" id="IPR044824">
    <property type="entry name" value="MAIN-like"/>
</dbReference>
<reference evidence="2 3" key="1">
    <citation type="journal article" date="2021" name="bioRxiv">
        <title>The Gossypium anomalum genome as a resource for cotton improvement and evolutionary analysis of hybrid incompatibility.</title>
        <authorList>
            <person name="Grover C.E."/>
            <person name="Yuan D."/>
            <person name="Arick M.A."/>
            <person name="Miller E.R."/>
            <person name="Hu G."/>
            <person name="Peterson D.G."/>
            <person name="Wendel J.F."/>
            <person name="Udall J.A."/>
        </authorList>
    </citation>
    <scope>NUCLEOTIDE SEQUENCE [LARGE SCALE GENOMIC DNA]</scope>
    <source>
        <strain evidence="2">JFW-Udall</strain>
        <tissue evidence="2">Leaf</tissue>
    </source>
</reference>
<dbReference type="PANTHER" id="PTHR46033">
    <property type="entry name" value="PROTEIN MAIN-LIKE 2"/>
    <property type="match status" value="1"/>
</dbReference>
<accession>A0A8J6D1C1</accession>
<organism evidence="2 3">
    <name type="scientific">Gossypium anomalum</name>
    <dbReference type="NCBI Taxonomy" id="47600"/>
    <lineage>
        <taxon>Eukaryota</taxon>
        <taxon>Viridiplantae</taxon>
        <taxon>Streptophyta</taxon>
        <taxon>Embryophyta</taxon>
        <taxon>Tracheophyta</taxon>
        <taxon>Spermatophyta</taxon>
        <taxon>Magnoliopsida</taxon>
        <taxon>eudicotyledons</taxon>
        <taxon>Gunneridae</taxon>
        <taxon>Pentapetalae</taxon>
        <taxon>rosids</taxon>
        <taxon>malvids</taxon>
        <taxon>Malvales</taxon>
        <taxon>Malvaceae</taxon>
        <taxon>Malvoideae</taxon>
        <taxon>Gossypium</taxon>
    </lineage>
</organism>
<dbReference type="Pfam" id="PF10536">
    <property type="entry name" value="PMD"/>
    <property type="match status" value="1"/>
</dbReference>
<keyword evidence="3" id="KW-1185">Reference proteome</keyword>
<dbReference type="GO" id="GO:0010073">
    <property type="term" value="P:meristem maintenance"/>
    <property type="evidence" value="ECO:0007669"/>
    <property type="project" value="InterPro"/>
</dbReference>
<protein>
    <recommendedName>
        <fullName evidence="1">Aminotransferase-like plant mobile domain-containing protein</fullName>
    </recommendedName>
</protein>
<evidence type="ECO:0000313" key="2">
    <source>
        <dbReference type="EMBL" id="KAG8492204.1"/>
    </source>
</evidence>
<sequence>MLGMIRELIRLDHKHISVEQMKMVSLWIRCYNVIFCNIFGPSSPLIENYLREADFWHVATIGRGCKLDPKLISMLIERLRPETHTFHLPSEECSITLEDVQLQLGLPVDGSSFNGSVQSADWGAICYDLLGAILDNIYGGRIEMGWLRDIFPESGKNLTEVERIQYARAYILEMNGSYLMSDLSRNLMHLRWLLKLVDFKAAGKFNWKSAVLATLYWEMCGATPPNKAKIGGCLSLLQSWAQFRFSYLRPRTYSASYVGIPTALEDIRLLLDQQSEAQFQWISYEDFTIRAVIPDEFFQNLNIWHVKVLLVNYATVEMYQTDRVLWQFGFRQLIPEALEVLDDEHKIDLRQSNMNWPDPWQAIFATERVEASTNSCRKGMGIHTDFLIRLDHTPVCPAHVPCTRPCSGRVLGRAKNSLYSVCDVSNQIKGTRPRHTPVSSSRVTNKIPKLRCRLHTAKAQAHGAGHVSHTT</sequence>
<proteinExistence type="predicted"/>
<dbReference type="InterPro" id="IPR019557">
    <property type="entry name" value="AminoTfrase-like_pln_mobile"/>
</dbReference>